<name>A0A915ISL1_ROMCU</name>
<dbReference type="AlphaFoldDB" id="A0A915ISL1"/>
<reference evidence="2" key="1">
    <citation type="submission" date="2022-11" db="UniProtKB">
        <authorList>
            <consortium name="WormBaseParasite"/>
        </authorList>
    </citation>
    <scope>IDENTIFICATION</scope>
</reference>
<keyword evidence="1" id="KW-1185">Reference proteome</keyword>
<accession>A0A915ISL1</accession>
<evidence type="ECO:0000313" key="2">
    <source>
        <dbReference type="WBParaSite" id="nRc.2.0.1.t16860-RA"/>
    </source>
</evidence>
<dbReference type="Proteomes" id="UP000887565">
    <property type="component" value="Unplaced"/>
</dbReference>
<organism evidence="1 2">
    <name type="scientific">Romanomermis culicivorax</name>
    <name type="common">Nematode worm</name>
    <dbReference type="NCBI Taxonomy" id="13658"/>
    <lineage>
        <taxon>Eukaryota</taxon>
        <taxon>Metazoa</taxon>
        <taxon>Ecdysozoa</taxon>
        <taxon>Nematoda</taxon>
        <taxon>Enoplea</taxon>
        <taxon>Dorylaimia</taxon>
        <taxon>Mermithida</taxon>
        <taxon>Mermithoidea</taxon>
        <taxon>Mermithidae</taxon>
        <taxon>Romanomermis</taxon>
    </lineage>
</organism>
<dbReference type="WBParaSite" id="nRc.2.0.1.t16860-RA">
    <property type="protein sequence ID" value="nRc.2.0.1.t16860-RA"/>
    <property type="gene ID" value="nRc.2.0.1.g16860"/>
</dbReference>
<protein>
    <submittedName>
        <fullName evidence="2">Uncharacterized protein</fullName>
    </submittedName>
</protein>
<sequence>MTKDVALAKTCISSMAVNASTLALPNPACKDQIIDSAVKTRDLMLKYSDGVLTCMNNASVPIVADDKTYRMQACQAITKMFADQAKTMPAKPNMANSVFKIGTIPIPQCLIDAKLGAGRLAQLAQCCPKFKTSLCSTQTNCENFQCKPKPKIKPMPMPKPKPKLTPSLA</sequence>
<proteinExistence type="predicted"/>
<evidence type="ECO:0000313" key="1">
    <source>
        <dbReference type="Proteomes" id="UP000887565"/>
    </source>
</evidence>